<keyword evidence="1" id="KW-0175">Coiled coil</keyword>
<dbReference type="InterPro" id="IPR054722">
    <property type="entry name" value="PolX-like_BBD"/>
</dbReference>
<name>A0A6L2LF54_TANCI</name>
<evidence type="ECO:0008006" key="7">
    <source>
        <dbReference type="Google" id="ProtNLM"/>
    </source>
</evidence>
<evidence type="ECO:0000259" key="4">
    <source>
        <dbReference type="Pfam" id="PF22936"/>
    </source>
</evidence>
<feature type="domain" description="GAG-pre-integrase" evidence="3">
    <location>
        <begin position="639"/>
        <end position="709"/>
    </location>
</feature>
<reference evidence="6" key="1">
    <citation type="journal article" date="2019" name="Sci. Rep.">
        <title>Draft genome of Tanacetum cinerariifolium, the natural source of mosquito coil.</title>
        <authorList>
            <person name="Yamashiro T."/>
            <person name="Shiraishi A."/>
            <person name="Satake H."/>
            <person name="Nakayama K."/>
        </authorList>
    </citation>
    <scope>NUCLEOTIDE SEQUENCE</scope>
</reference>
<feature type="domain" description="Retrovirus-related Pol polyprotein from transposon TNT 1-94-like beta-barrel" evidence="4">
    <location>
        <begin position="572"/>
        <end position="621"/>
    </location>
</feature>
<evidence type="ECO:0000259" key="3">
    <source>
        <dbReference type="Pfam" id="PF13976"/>
    </source>
</evidence>
<dbReference type="Pfam" id="PF13976">
    <property type="entry name" value="gag_pre-integrs"/>
    <property type="match status" value="1"/>
</dbReference>
<dbReference type="InterPro" id="IPR013103">
    <property type="entry name" value="RVT_2"/>
</dbReference>
<comment type="caution">
    <text evidence="6">The sequence shown here is derived from an EMBL/GenBank/DDBJ whole genome shotgun (WGS) entry which is preliminary data.</text>
</comment>
<accession>A0A6L2LF54</accession>
<evidence type="ECO:0000256" key="1">
    <source>
        <dbReference type="SAM" id="Coils"/>
    </source>
</evidence>
<proteinExistence type="predicted"/>
<gene>
    <name evidence="6" type="ORF">Tci_032394</name>
</gene>
<feature type="domain" description="Reverse transcriptase Ty1/copia-type" evidence="2">
    <location>
        <begin position="1016"/>
        <end position="1108"/>
    </location>
</feature>
<dbReference type="InterPro" id="IPR057670">
    <property type="entry name" value="SH3_retrovirus"/>
</dbReference>
<dbReference type="Pfam" id="PF22936">
    <property type="entry name" value="Pol_BBD"/>
    <property type="match status" value="1"/>
</dbReference>
<dbReference type="PANTHER" id="PTHR11439">
    <property type="entry name" value="GAG-POL-RELATED RETROTRANSPOSON"/>
    <property type="match status" value="1"/>
</dbReference>
<sequence length="1314" mass="149820">MQTQTSNTLHNAIMEAGGKDRPPMLAPGDYVQWKSIMKRYIDTKPNHELIHYCLKNPPFKYTWADKSQELKSITYHKLYGILKQHQNEVNELRAERIAHTANPLALVTQQQPVYHPQNHPTHYTQNSSTISQQAAIRNKGKAIVNSPPPIYDQEPSMVAEDDKIANQDNSSRINRGTRYDNQRIGNVVGARETIGTTVVQKFRIQCYNCKEFGNVARECQKPKRVKDAAYHKEKDDIVSPDAANDIGPIFDTEPLQKVKNNDHYNVFTIESDNPEQSKSVNDTYPIKQDEHNVIIDSLDMSYDREQIDQNDDDDDLVNERELLASLIEKLKCEIDDSKNRNKFLETSNKVLVDKLKGEIEDFKIKNKSLESSNNRFKEANNKLSETNELMYKDLKKFQAELDRRNDVKLSQISTGNSKTQFLNEIDRLSREYYYADHMNAILGVILPTSVSRPQLKSILIEDRVMLNNSQGKKQEVEDHCRNVKFSKNKTSVNACNDSLNAKTSNVNFVCATCGKCVLNEKHDMCVLKSCNGVNSRTKMPMDVPVSTREPKCTVKQSVAKPIRKILVEIILFIIDSGCSKHMTGNLKLLINFVEKFLGTVKFGNDQIAPILGYGDLKSTCYIHDLKGNDLLTGSRGTDLYSITLQDTSSPNPICLMAKVTSSQAWLWHRHLSHLHFDTINLLSKNDIVIGLPKLKFVKDHLCSSCELGKAKQKSFQTKTTQAPKDGYNFHIWTYVVPCGSKDETPEVLIDFLMFVQRGLHAQVRTVRTDKGTDGENLDKIKEKGDASIFVGYSSRSRAYRVFNKRTRVIMETIHVNFDESPQMASDHVSSNPVPQCQRTALEHNSLSPGPQCQDNVPHAAETVTTSNELDLLFSLMFAELLNGSTQVVSKSFVVSTADIPNQCQQQHTTLLNTQTTPEPTCQVPTQAPTVTSTDNINQAETIEENVQVVDDEFVNIFCTPVQDRGERSSRHVDSSNMHTFYQHHPSEHRWTKDHPLEQVIRNPSQSEELHRFDRLDVWELVDRPLCKNVINIKWLWKNKRDEENIVIRNKSRLVAKGYAQKKGVNFKESFTPVARLEVVRLFIVYAAHKSFTVYQMDVKTAFLYGELKFFLGIQINQSPRGIFINQAKYAQEILIKHGMTSCDSVGTPMVTKHLDADLSGTPVDQMKYRSMVRALMYLTASRPDIVHATCYCARYQAKPTEKHLTAVKRIFRYLKDTINMGLWYPKDTGGDKLVSWSSKKQDYTSISSAEVECHFIKEKVEKGIVELFFVETEYQLADRFTKALPEERFKYIVRRLGMGCLTLEELEVLANESA</sequence>
<feature type="coiled-coil region" evidence="1">
    <location>
        <begin position="320"/>
        <end position="389"/>
    </location>
</feature>
<dbReference type="InterPro" id="IPR025724">
    <property type="entry name" value="GAG-pre-integrase_dom"/>
</dbReference>
<feature type="domain" description="Retroviral polymerase SH3-like" evidence="5">
    <location>
        <begin position="775"/>
        <end position="821"/>
    </location>
</feature>
<dbReference type="Pfam" id="PF07727">
    <property type="entry name" value="RVT_2"/>
    <property type="match status" value="1"/>
</dbReference>
<organism evidence="6">
    <name type="scientific">Tanacetum cinerariifolium</name>
    <name type="common">Dalmatian daisy</name>
    <name type="synonym">Chrysanthemum cinerariifolium</name>
    <dbReference type="NCBI Taxonomy" id="118510"/>
    <lineage>
        <taxon>Eukaryota</taxon>
        <taxon>Viridiplantae</taxon>
        <taxon>Streptophyta</taxon>
        <taxon>Embryophyta</taxon>
        <taxon>Tracheophyta</taxon>
        <taxon>Spermatophyta</taxon>
        <taxon>Magnoliopsida</taxon>
        <taxon>eudicotyledons</taxon>
        <taxon>Gunneridae</taxon>
        <taxon>Pentapetalae</taxon>
        <taxon>asterids</taxon>
        <taxon>campanulids</taxon>
        <taxon>Asterales</taxon>
        <taxon>Asteraceae</taxon>
        <taxon>Asteroideae</taxon>
        <taxon>Anthemideae</taxon>
        <taxon>Anthemidinae</taxon>
        <taxon>Tanacetum</taxon>
    </lineage>
</organism>
<evidence type="ECO:0000313" key="6">
    <source>
        <dbReference type="EMBL" id="GEU60416.1"/>
    </source>
</evidence>
<dbReference type="Pfam" id="PF25597">
    <property type="entry name" value="SH3_retrovirus"/>
    <property type="match status" value="1"/>
</dbReference>
<dbReference type="EMBL" id="BKCJ010004331">
    <property type="protein sequence ID" value="GEU60416.1"/>
    <property type="molecule type" value="Genomic_DNA"/>
</dbReference>
<protein>
    <recommendedName>
        <fullName evidence="7">CCHC-type domain-containing protein</fullName>
    </recommendedName>
</protein>
<evidence type="ECO:0000259" key="5">
    <source>
        <dbReference type="Pfam" id="PF25597"/>
    </source>
</evidence>
<evidence type="ECO:0000259" key="2">
    <source>
        <dbReference type="Pfam" id="PF07727"/>
    </source>
</evidence>
<feature type="coiled-coil region" evidence="1">
    <location>
        <begin position="75"/>
        <end position="102"/>
    </location>
</feature>
<dbReference type="PANTHER" id="PTHR11439:SF509">
    <property type="entry name" value="RNA-DIRECTED DNA POLYMERASE"/>
    <property type="match status" value="1"/>
</dbReference>